<keyword evidence="11" id="KW-1185">Reference proteome</keyword>
<dbReference type="InterPro" id="IPR029354">
    <property type="entry name" value="Cylicin_N"/>
</dbReference>
<keyword evidence="4" id="KW-0221">Differentiation</keyword>
<dbReference type="PANTHER" id="PTHR16742">
    <property type="entry name" value="CYCLICIN"/>
    <property type="match status" value="1"/>
</dbReference>
<feature type="compositionally biased region" description="Basic and acidic residues" evidence="8">
    <location>
        <begin position="131"/>
        <end position="158"/>
    </location>
</feature>
<keyword evidence="2" id="KW-0963">Cytoplasm</keyword>
<gene>
    <name evidence="10" type="ORF">MPIPNATIZW_LOCUS18837</name>
</gene>
<name>A0ABP0AJ44_PIPNA</name>
<evidence type="ECO:0000256" key="2">
    <source>
        <dbReference type="ARBA" id="ARBA00022490"/>
    </source>
</evidence>
<feature type="compositionally biased region" description="Basic residues" evidence="8">
    <location>
        <begin position="120"/>
        <end position="130"/>
    </location>
</feature>
<feature type="compositionally biased region" description="Basic and acidic residues" evidence="8">
    <location>
        <begin position="377"/>
        <end position="404"/>
    </location>
</feature>
<reference evidence="10" key="1">
    <citation type="submission" date="2023-12" db="EMBL/GenBank/DDBJ databases">
        <authorList>
            <person name="Brown T."/>
        </authorList>
    </citation>
    <scope>NUCLEOTIDE SEQUENCE</scope>
</reference>
<accession>A0ABP0AJ44</accession>
<feature type="compositionally biased region" description="Basic and acidic residues" evidence="8">
    <location>
        <begin position="333"/>
        <end position="346"/>
    </location>
</feature>
<evidence type="ECO:0000256" key="8">
    <source>
        <dbReference type="SAM" id="MobiDB-lite"/>
    </source>
</evidence>
<evidence type="ECO:0000256" key="5">
    <source>
        <dbReference type="ARBA" id="ARBA00022871"/>
    </source>
</evidence>
<feature type="compositionally biased region" description="Basic and acidic residues" evidence="8">
    <location>
        <begin position="356"/>
        <end position="368"/>
    </location>
</feature>
<comment type="subcellular location">
    <subcellularLocation>
        <location evidence="7">Cytoplasm</location>
        <location evidence="7">Cytoskeleton</location>
        <location evidence="7">Perinuclear theca</location>
        <location evidence="7">Calyx</location>
    </subcellularLocation>
</comment>
<keyword evidence="1" id="KW-0217">Developmental protein</keyword>
<organism evidence="10 11">
    <name type="scientific">Pipistrellus nathusii</name>
    <name type="common">Nathusius' pipistrelle</name>
    <dbReference type="NCBI Taxonomy" id="59473"/>
    <lineage>
        <taxon>Eukaryota</taxon>
        <taxon>Metazoa</taxon>
        <taxon>Chordata</taxon>
        <taxon>Craniata</taxon>
        <taxon>Vertebrata</taxon>
        <taxon>Euteleostomi</taxon>
        <taxon>Mammalia</taxon>
        <taxon>Eutheria</taxon>
        <taxon>Laurasiatheria</taxon>
        <taxon>Chiroptera</taxon>
        <taxon>Yangochiroptera</taxon>
        <taxon>Vespertilionidae</taxon>
        <taxon>Pipistrellus</taxon>
    </lineage>
</organism>
<feature type="domain" description="Cylicin N-terminal" evidence="9">
    <location>
        <begin position="9"/>
        <end position="112"/>
    </location>
</feature>
<keyword evidence="6" id="KW-0206">Cytoskeleton</keyword>
<evidence type="ECO:0000313" key="11">
    <source>
        <dbReference type="Proteomes" id="UP001314169"/>
    </source>
</evidence>
<feature type="region of interest" description="Disordered" evidence="8">
    <location>
        <begin position="103"/>
        <end position="179"/>
    </location>
</feature>
<evidence type="ECO:0000256" key="6">
    <source>
        <dbReference type="ARBA" id="ARBA00023212"/>
    </source>
</evidence>
<feature type="compositionally biased region" description="Basic residues" evidence="8">
    <location>
        <begin position="289"/>
        <end position="301"/>
    </location>
</feature>
<keyword evidence="3" id="KW-0677">Repeat</keyword>
<evidence type="ECO:0000256" key="4">
    <source>
        <dbReference type="ARBA" id="ARBA00022782"/>
    </source>
</evidence>
<feature type="compositionally biased region" description="Basic and acidic residues" evidence="8">
    <location>
        <begin position="473"/>
        <end position="482"/>
    </location>
</feature>
<feature type="region of interest" description="Disordered" evidence="8">
    <location>
        <begin position="207"/>
        <end position="230"/>
    </location>
</feature>
<dbReference type="Pfam" id="PF15241">
    <property type="entry name" value="Cylicin_N"/>
    <property type="match status" value="1"/>
</dbReference>
<protein>
    <recommendedName>
        <fullName evidence="9">Cylicin N-terminal domain-containing protein</fullName>
    </recommendedName>
</protein>
<evidence type="ECO:0000259" key="9">
    <source>
        <dbReference type="Pfam" id="PF15241"/>
    </source>
</evidence>
<dbReference type="EMBL" id="OY882879">
    <property type="protein sequence ID" value="CAK6450531.1"/>
    <property type="molecule type" value="Genomic_DNA"/>
</dbReference>
<feature type="compositionally biased region" description="Basic residues" evidence="8">
    <location>
        <begin position="483"/>
        <end position="498"/>
    </location>
</feature>
<feature type="compositionally biased region" description="Basic residues" evidence="8">
    <location>
        <begin position="405"/>
        <end position="414"/>
    </location>
</feature>
<dbReference type="InterPro" id="IPR026189">
    <property type="entry name" value="CYLC"/>
</dbReference>
<evidence type="ECO:0000256" key="3">
    <source>
        <dbReference type="ARBA" id="ARBA00022737"/>
    </source>
</evidence>
<feature type="compositionally biased region" description="Basic and acidic residues" evidence="8">
    <location>
        <begin position="269"/>
        <end position="288"/>
    </location>
</feature>
<dbReference type="Proteomes" id="UP001314169">
    <property type="component" value="Chromosome X"/>
</dbReference>
<feature type="region of interest" description="Disordered" evidence="8">
    <location>
        <begin position="261"/>
        <end position="519"/>
    </location>
</feature>
<evidence type="ECO:0000256" key="7">
    <source>
        <dbReference type="ARBA" id="ARBA00049644"/>
    </source>
</evidence>
<keyword evidence="5" id="KW-0744">Spermatogenesis</keyword>
<evidence type="ECO:0000256" key="1">
    <source>
        <dbReference type="ARBA" id="ARBA00022473"/>
    </source>
</evidence>
<evidence type="ECO:0000313" key="10">
    <source>
        <dbReference type="EMBL" id="CAK6450531.1"/>
    </source>
</evidence>
<feature type="compositionally biased region" description="Basic and acidic residues" evidence="8">
    <location>
        <begin position="207"/>
        <end position="217"/>
    </location>
</feature>
<proteinExistence type="predicted"/>
<feature type="compositionally biased region" description="Low complexity" evidence="8">
    <location>
        <begin position="218"/>
        <end position="230"/>
    </location>
</feature>
<sequence length="557" mass="63771">MSLLRLQAVNIKPYDKSMPIRESSRKLWNQESFTLTFSKPPQPGRKKISRPSELQITVPRYDERKLEEVCKPAHTWIWNFLRKNFQRPSNYFTLRQQAPFRHPYTLKAHPKNFKDDSKKITFKKNSKKNTHPHETTIESKKTGNDKKSKIANKEDKTPSKSLHASELSKKSKYKSGINPKSKNYQTVLIIHPKNSRAFKNSKDTDIEPICTKKDSKSSKNNSNAKSEACSKNNSNMNLMLYLEESGAESMEFDMWLKNYSHNNSKKSAKKDSKKSSDAESGDSKDAKKDKKKKGDKKKKKNAKDTESTEAESGSELESKKGKKDLKKGKKPSKKDDKKKDIKKEVLSTDDDPESESISKKGEKDEKNKKGLKKSEKKKPEIKSEKSSETESDWESKKDKRDSKKATKMPKKYSKRKDAMKNIDSTEAESDVSLKKDTKKPVISKSSDTESEESMYKAGSKKKVVYESDATSTDSKKEALERKRNVKTSFRRTSFKGRGKSTIIGRVPPSRESSIPSPCEPLHLSPKIKHICRCKLDPPKPKPRYAPLPEAKWIHKLL</sequence>
<feature type="compositionally biased region" description="Basic residues" evidence="8">
    <location>
        <begin position="320"/>
        <end position="332"/>
    </location>
</feature>
<dbReference type="PANTHER" id="PTHR16742:SF1">
    <property type="entry name" value="CYLICIN-1"/>
    <property type="match status" value="1"/>
</dbReference>